<sequence length="298" mass="32365">MGILKWGLKEEVAASRRTLTRASARNGIIYHCAMNGNITMFSFLSVILVDDGNSQQVVEKEKTGGGCDGGEGLGGGVTYSVPYALISNRIESLGLGQGLSLGVLNLTVVIPQDLKEKEERIRLGQFLIGLNEIYSAMRGQIMLMHPLPTVKKAYSLLCEEEKQRGLIDIKGSDLVHAMKKSLDNTSPSPLEISDYSTDTHQIISTPSSSETNIQSPISSSMSSPHSISSSIPPLRRSDRVRQPSILLRDFHYGQVSTTSSTATANQTPSTKSGTRYPLSNYISYGSLSSTHKHFVNTI</sequence>
<dbReference type="PANTHER" id="PTHR34222:SF99">
    <property type="entry name" value="PROTEIN, PUTATIVE-RELATED"/>
    <property type="match status" value="1"/>
</dbReference>
<keyword evidence="3" id="KW-1185">Reference proteome</keyword>
<feature type="compositionally biased region" description="Low complexity" evidence="1">
    <location>
        <begin position="213"/>
        <end position="233"/>
    </location>
</feature>
<feature type="compositionally biased region" description="Polar residues" evidence="1">
    <location>
        <begin position="201"/>
        <end position="212"/>
    </location>
</feature>
<feature type="region of interest" description="Disordered" evidence="1">
    <location>
        <begin position="201"/>
        <end position="238"/>
    </location>
</feature>
<evidence type="ECO:0000313" key="2">
    <source>
        <dbReference type="EMBL" id="KAH7560508.1"/>
    </source>
</evidence>
<accession>A0ABQ8HHG0</accession>
<reference evidence="2 3" key="1">
    <citation type="submission" date="2021-02" db="EMBL/GenBank/DDBJ databases">
        <title>Plant Genome Project.</title>
        <authorList>
            <person name="Zhang R.-G."/>
        </authorList>
    </citation>
    <scope>NUCLEOTIDE SEQUENCE [LARGE SCALE GENOMIC DNA]</scope>
    <source>
        <tissue evidence="2">Leaves</tissue>
    </source>
</reference>
<evidence type="ECO:0000256" key="1">
    <source>
        <dbReference type="SAM" id="MobiDB-lite"/>
    </source>
</evidence>
<name>A0ABQ8HHG0_9ROSI</name>
<dbReference type="PANTHER" id="PTHR34222">
    <property type="entry name" value="GAG_PRE-INTEGRS DOMAIN-CONTAINING PROTEIN"/>
    <property type="match status" value="1"/>
</dbReference>
<proteinExistence type="predicted"/>
<gene>
    <name evidence="2" type="ORF">JRO89_XS10G0032600</name>
</gene>
<protein>
    <submittedName>
        <fullName evidence="2">Uncharacterized protein</fullName>
    </submittedName>
</protein>
<comment type="caution">
    <text evidence="2">The sequence shown here is derived from an EMBL/GenBank/DDBJ whole genome shotgun (WGS) entry which is preliminary data.</text>
</comment>
<dbReference type="EMBL" id="JAFEMO010000010">
    <property type="protein sequence ID" value="KAH7560508.1"/>
    <property type="molecule type" value="Genomic_DNA"/>
</dbReference>
<dbReference type="Proteomes" id="UP000827721">
    <property type="component" value="Unassembled WGS sequence"/>
</dbReference>
<organism evidence="2 3">
    <name type="scientific">Xanthoceras sorbifolium</name>
    <dbReference type="NCBI Taxonomy" id="99658"/>
    <lineage>
        <taxon>Eukaryota</taxon>
        <taxon>Viridiplantae</taxon>
        <taxon>Streptophyta</taxon>
        <taxon>Embryophyta</taxon>
        <taxon>Tracheophyta</taxon>
        <taxon>Spermatophyta</taxon>
        <taxon>Magnoliopsida</taxon>
        <taxon>eudicotyledons</taxon>
        <taxon>Gunneridae</taxon>
        <taxon>Pentapetalae</taxon>
        <taxon>rosids</taxon>
        <taxon>malvids</taxon>
        <taxon>Sapindales</taxon>
        <taxon>Sapindaceae</taxon>
        <taxon>Xanthoceroideae</taxon>
        <taxon>Xanthoceras</taxon>
    </lineage>
</organism>
<evidence type="ECO:0000313" key="3">
    <source>
        <dbReference type="Proteomes" id="UP000827721"/>
    </source>
</evidence>